<keyword evidence="2" id="KW-1185">Reference proteome</keyword>
<evidence type="ECO:0000313" key="2">
    <source>
        <dbReference type="Proteomes" id="UP001497453"/>
    </source>
</evidence>
<dbReference type="Proteomes" id="UP001497453">
    <property type="component" value="Chromosome 4"/>
</dbReference>
<name>A0ABP1DEZ7_9APHY</name>
<evidence type="ECO:0000313" key="1">
    <source>
        <dbReference type="EMBL" id="CAL1706405.1"/>
    </source>
</evidence>
<proteinExistence type="predicted"/>
<dbReference type="EMBL" id="OZ037947">
    <property type="protein sequence ID" value="CAL1706405.1"/>
    <property type="molecule type" value="Genomic_DNA"/>
</dbReference>
<protein>
    <submittedName>
        <fullName evidence="1">Uncharacterized protein</fullName>
    </submittedName>
</protein>
<organism evidence="1 2">
    <name type="scientific">Somion occarium</name>
    <dbReference type="NCBI Taxonomy" id="3059160"/>
    <lineage>
        <taxon>Eukaryota</taxon>
        <taxon>Fungi</taxon>
        <taxon>Dikarya</taxon>
        <taxon>Basidiomycota</taxon>
        <taxon>Agaricomycotina</taxon>
        <taxon>Agaricomycetes</taxon>
        <taxon>Polyporales</taxon>
        <taxon>Cerrenaceae</taxon>
        <taxon>Somion</taxon>
    </lineage>
</organism>
<accession>A0ABP1DEZ7</accession>
<reference evidence="2" key="1">
    <citation type="submission" date="2024-04" db="EMBL/GenBank/DDBJ databases">
        <authorList>
            <person name="Shaw F."/>
            <person name="Minotto A."/>
        </authorList>
    </citation>
    <scope>NUCLEOTIDE SEQUENCE [LARGE SCALE GENOMIC DNA]</scope>
</reference>
<sequence length="264" mass="29695">MRFFDGRYLPGLPSMHYNFRRVDLATNGRWAFITPKIDVACLLPGICHNQNPLRKVDNKLIPKVISRILSDTREWLLYDCVEPMTVSSRLSLQDHSLVLQNASLPTIADLELDNLKILLDATKQLPLTLSSPAVIPGVRSRTFDCDGSAITNRELDDLKILMAPHLRLVSMVFGGGGNDEDAILPTWATLFAIFLKARVVHMIAFTLLRAEGGPVMNACVVDNLPIMIMMNDFKDLEDRLRLAVALFTLQRRVVRFSTHWGDVV</sequence>
<gene>
    <name evidence="1" type="ORF">GFSPODELE1_LOCUS5861</name>
</gene>